<feature type="non-terminal residue" evidence="5">
    <location>
        <position position="1"/>
    </location>
</feature>
<dbReference type="PANTHER" id="PTHR23195">
    <property type="entry name" value="YEATS DOMAIN"/>
    <property type="match status" value="1"/>
</dbReference>
<accession>A0A1B6GJ00</accession>
<evidence type="ECO:0000256" key="1">
    <source>
        <dbReference type="ARBA" id="ARBA00023242"/>
    </source>
</evidence>
<proteinExistence type="predicted"/>
<protein>
    <recommendedName>
        <fullName evidence="4">YEATS domain-containing protein</fullName>
    </recommendedName>
</protein>
<feature type="compositionally biased region" description="Polar residues" evidence="3">
    <location>
        <begin position="175"/>
        <end position="189"/>
    </location>
</feature>
<evidence type="ECO:0000256" key="3">
    <source>
        <dbReference type="SAM" id="MobiDB-lite"/>
    </source>
</evidence>
<dbReference type="Pfam" id="PF03366">
    <property type="entry name" value="YEATS"/>
    <property type="match status" value="1"/>
</dbReference>
<evidence type="ECO:0000256" key="2">
    <source>
        <dbReference type="PROSITE-ProRule" id="PRU00376"/>
    </source>
</evidence>
<organism evidence="5">
    <name type="scientific">Cuerna arida</name>
    <dbReference type="NCBI Taxonomy" id="1464854"/>
    <lineage>
        <taxon>Eukaryota</taxon>
        <taxon>Metazoa</taxon>
        <taxon>Ecdysozoa</taxon>
        <taxon>Arthropoda</taxon>
        <taxon>Hexapoda</taxon>
        <taxon>Insecta</taxon>
        <taxon>Pterygota</taxon>
        <taxon>Neoptera</taxon>
        <taxon>Paraneoptera</taxon>
        <taxon>Hemiptera</taxon>
        <taxon>Auchenorrhyncha</taxon>
        <taxon>Membracoidea</taxon>
        <taxon>Cicadellidae</taxon>
        <taxon>Cicadellinae</taxon>
        <taxon>Proconiini</taxon>
        <taxon>Cuerna</taxon>
    </lineage>
</organism>
<feature type="non-terminal residue" evidence="5">
    <location>
        <position position="189"/>
    </location>
</feature>
<gene>
    <name evidence="5" type="ORF">g.45462</name>
</gene>
<dbReference type="InterPro" id="IPR005033">
    <property type="entry name" value="YEATS"/>
</dbReference>
<evidence type="ECO:0000259" key="4">
    <source>
        <dbReference type="PROSITE" id="PS51037"/>
    </source>
</evidence>
<dbReference type="EMBL" id="GECZ01007351">
    <property type="protein sequence ID" value="JAS62418.1"/>
    <property type="molecule type" value="Transcribed_RNA"/>
</dbReference>
<feature type="domain" description="YEATS" evidence="4">
    <location>
        <begin position="1"/>
        <end position="98"/>
    </location>
</feature>
<feature type="region of interest" description="Disordered" evidence="3">
    <location>
        <begin position="167"/>
        <end position="189"/>
    </location>
</feature>
<dbReference type="GO" id="GO:0006355">
    <property type="term" value="P:regulation of DNA-templated transcription"/>
    <property type="evidence" value="ECO:0007669"/>
    <property type="project" value="InterPro"/>
</dbReference>
<name>A0A1B6GJ00_9HEMI</name>
<dbReference type="Gene3D" id="2.60.40.1970">
    <property type="entry name" value="YEATS domain"/>
    <property type="match status" value="1"/>
</dbReference>
<dbReference type="InterPro" id="IPR038704">
    <property type="entry name" value="YEAST_sf"/>
</dbReference>
<dbReference type="GO" id="GO:0005634">
    <property type="term" value="C:nucleus"/>
    <property type="evidence" value="ECO:0007669"/>
    <property type="project" value="UniProtKB-SubCell"/>
</dbReference>
<dbReference type="PROSITE" id="PS51037">
    <property type="entry name" value="YEATS"/>
    <property type="match status" value="1"/>
</dbReference>
<sequence length="189" mass="21171">DIEHQVSNVCFFLHPTYKPLDIVTAPRPPFTLNRRGWGEFPLRVQLSFKNNLNNPADIIHNIKLNGSISGHHTRSSETYLDLWLYPNGEAGPSNSITSRLILDQASDLMKENVPDFTSDLICHRCQESGLIFEGRCACDASSLSVFHDQDSSENSCSSDFIPDMNTSLPMDCETDTQTSDSRTVQTTEM</sequence>
<dbReference type="InterPro" id="IPR055129">
    <property type="entry name" value="YEATS_dom"/>
</dbReference>
<reference evidence="5" key="1">
    <citation type="submission" date="2015-11" db="EMBL/GenBank/DDBJ databases">
        <title>De novo transcriptome assembly of four potential Pierce s Disease insect vectors from Arizona vineyards.</title>
        <authorList>
            <person name="Tassone E.E."/>
        </authorList>
    </citation>
    <scope>NUCLEOTIDE SEQUENCE</scope>
</reference>
<comment type="subcellular location">
    <subcellularLocation>
        <location evidence="2">Nucleus</location>
    </subcellularLocation>
</comment>
<dbReference type="AlphaFoldDB" id="A0A1B6GJ00"/>
<keyword evidence="1 2" id="KW-0539">Nucleus</keyword>
<evidence type="ECO:0000313" key="5">
    <source>
        <dbReference type="EMBL" id="JAS62418.1"/>
    </source>
</evidence>